<keyword evidence="2" id="KW-0560">Oxidoreductase</keyword>
<name>A0A2M7G728_9BACT</name>
<dbReference type="InterPro" id="IPR036291">
    <property type="entry name" value="NAD(P)-bd_dom_sf"/>
</dbReference>
<dbReference type="PIRSF" id="PIRSF000126">
    <property type="entry name" value="11-beta-HSD1"/>
    <property type="match status" value="1"/>
</dbReference>
<evidence type="ECO:0000256" key="1">
    <source>
        <dbReference type="ARBA" id="ARBA00006484"/>
    </source>
</evidence>
<evidence type="ECO:0000256" key="2">
    <source>
        <dbReference type="ARBA" id="ARBA00023002"/>
    </source>
</evidence>
<reference evidence="4 5" key="1">
    <citation type="submission" date="2017-09" db="EMBL/GenBank/DDBJ databases">
        <title>Depth-based differentiation of microbial function through sediment-hosted aquifers and enrichment of novel symbionts in the deep terrestrial subsurface.</title>
        <authorList>
            <person name="Probst A.J."/>
            <person name="Ladd B."/>
            <person name="Jarett J.K."/>
            <person name="Geller-Mcgrath D.E."/>
            <person name="Sieber C.M."/>
            <person name="Emerson J.B."/>
            <person name="Anantharaman K."/>
            <person name="Thomas B.C."/>
            <person name="Malmstrom R."/>
            <person name="Stieglmeier M."/>
            <person name="Klingl A."/>
            <person name="Woyke T."/>
            <person name="Ryan C.M."/>
            <person name="Banfield J.F."/>
        </authorList>
    </citation>
    <scope>NUCLEOTIDE SEQUENCE [LARGE SCALE GENOMIC DNA]</scope>
    <source>
        <strain evidence="4">CG17_big_fil_post_rev_8_21_14_2_50_48_46</strain>
    </source>
</reference>
<dbReference type="InterPro" id="IPR020904">
    <property type="entry name" value="Sc_DH/Rdtase_CS"/>
</dbReference>
<dbReference type="FunFam" id="3.40.50.720:FF:000047">
    <property type="entry name" value="NADP-dependent L-serine/L-allo-threonine dehydrogenase"/>
    <property type="match status" value="1"/>
</dbReference>
<evidence type="ECO:0000313" key="5">
    <source>
        <dbReference type="Proteomes" id="UP000231019"/>
    </source>
</evidence>
<organism evidence="4 5">
    <name type="scientific">bacterium (Candidatus Blackallbacteria) CG17_big_fil_post_rev_8_21_14_2_50_48_46</name>
    <dbReference type="NCBI Taxonomy" id="2014261"/>
    <lineage>
        <taxon>Bacteria</taxon>
        <taxon>Candidatus Blackallbacteria</taxon>
    </lineage>
</organism>
<accession>A0A2M7G728</accession>
<proteinExistence type="inferred from homology"/>
<comment type="caution">
    <text evidence="4">The sequence shown here is derived from an EMBL/GenBank/DDBJ whole genome shotgun (WGS) entry which is preliminary data.</text>
</comment>
<comment type="similarity">
    <text evidence="1 3">Belongs to the short-chain dehydrogenases/reductases (SDR) family.</text>
</comment>
<dbReference type="InterPro" id="IPR002347">
    <property type="entry name" value="SDR_fam"/>
</dbReference>
<dbReference type="EMBL" id="PFFQ01000019">
    <property type="protein sequence ID" value="PIW17855.1"/>
    <property type="molecule type" value="Genomic_DNA"/>
</dbReference>
<dbReference type="PANTHER" id="PTHR42901:SF1">
    <property type="entry name" value="ALCOHOL DEHYDROGENASE"/>
    <property type="match status" value="1"/>
</dbReference>
<dbReference type="PRINTS" id="PR00080">
    <property type="entry name" value="SDRFAMILY"/>
</dbReference>
<dbReference type="Proteomes" id="UP000231019">
    <property type="component" value="Unassembled WGS sequence"/>
</dbReference>
<dbReference type="GO" id="GO:0016616">
    <property type="term" value="F:oxidoreductase activity, acting on the CH-OH group of donors, NAD or NADP as acceptor"/>
    <property type="evidence" value="ECO:0007669"/>
    <property type="project" value="UniProtKB-ARBA"/>
</dbReference>
<sequence length="265" mass="28644">MDLGQYFAGAGHSLQGLNALVTGASSGIGLATACQLAAQGVNLKLVARRLERLEKIKQALAERFPAVSIEILGADLAQPESWQRLEQAGFYTVDILVNNAGLARGRDKVVDSSWQDWQAMIDLNISAAFEVTRRVVPGMLARGQGDIVCLGSAAGQIPYEGGSVYCASKYALRAFCQVLRRETCGQNLRVMLISPGMVETEFSVVRLGQEAAQKVYAGMQPLTPAEVAAQILFALQQPRHLNWDELLLMATAQGGVEKVVRQIEN</sequence>
<dbReference type="PANTHER" id="PTHR42901">
    <property type="entry name" value="ALCOHOL DEHYDROGENASE"/>
    <property type="match status" value="1"/>
</dbReference>
<gene>
    <name evidence="4" type="ORF">COW36_07235</name>
</gene>
<dbReference type="PRINTS" id="PR00081">
    <property type="entry name" value="GDHRDH"/>
</dbReference>
<dbReference type="SUPFAM" id="SSF51735">
    <property type="entry name" value="NAD(P)-binding Rossmann-fold domains"/>
    <property type="match status" value="1"/>
</dbReference>
<dbReference type="Pfam" id="PF00106">
    <property type="entry name" value="adh_short"/>
    <property type="match status" value="1"/>
</dbReference>
<evidence type="ECO:0000313" key="4">
    <source>
        <dbReference type="EMBL" id="PIW17855.1"/>
    </source>
</evidence>
<evidence type="ECO:0000256" key="3">
    <source>
        <dbReference type="RuleBase" id="RU000363"/>
    </source>
</evidence>
<protein>
    <submittedName>
        <fullName evidence="4">NAD(P)-dependent oxidoreductase</fullName>
    </submittedName>
</protein>
<dbReference type="PROSITE" id="PS00061">
    <property type="entry name" value="ADH_SHORT"/>
    <property type="match status" value="1"/>
</dbReference>
<dbReference type="Gene3D" id="3.40.50.720">
    <property type="entry name" value="NAD(P)-binding Rossmann-like Domain"/>
    <property type="match status" value="1"/>
</dbReference>
<dbReference type="AlphaFoldDB" id="A0A2M7G728"/>